<dbReference type="EMBL" id="BSNS01000011">
    <property type="protein sequence ID" value="GLQ55352.1"/>
    <property type="molecule type" value="Genomic_DNA"/>
</dbReference>
<dbReference type="Proteomes" id="UP001156691">
    <property type="component" value="Unassembled WGS sequence"/>
</dbReference>
<dbReference type="Pfam" id="PF05228">
    <property type="entry name" value="CHASE4"/>
    <property type="match status" value="1"/>
</dbReference>
<dbReference type="PANTHER" id="PTHR44757:SF2">
    <property type="entry name" value="BIOFILM ARCHITECTURE MAINTENANCE PROTEIN MBAA"/>
    <property type="match status" value="1"/>
</dbReference>
<dbReference type="Gene3D" id="3.30.70.270">
    <property type="match status" value="1"/>
</dbReference>
<feature type="domain" description="GGDEF" evidence="3">
    <location>
        <begin position="316"/>
        <end position="449"/>
    </location>
</feature>
<evidence type="ECO:0000259" key="2">
    <source>
        <dbReference type="PROSITE" id="PS50883"/>
    </source>
</evidence>
<evidence type="ECO:0000259" key="3">
    <source>
        <dbReference type="PROSITE" id="PS50887"/>
    </source>
</evidence>
<name>A0ABQ5W5J4_9HYPH</name>
<dbReference type="PANTHER" id="PTHR44757">
    <property type="entry name" value="DIGUANYLATE CYCLASE DGCP"/>
    <property type="match status" value="1"/>
</dbReference>
<protein>
    <submittedName>
        <fullName evidence="4">Bifunctional diguanylate cyclase/phosphodiesterase</fullName>
    </submittedName>
</protein>
<dbReference type="PROSITE" id="PS50887">
    <property type="entry name" value="GGDEF"/>
    <property type="match status" value="1"/>
</dbReference>
<accession>A0ABQ5W5J4</accession>
<sequence>MAAALALLLGFGMWAVIAVDDEAIQRQADFVASGIAAVYERLPVEQESAVIWDEAVVRVRMGDQAWMEENLGLWMGEYFGHDSNYVLTPRDEPIHAMQQLETLQPAAYQAEAAAIAPLVAQLRQELDAASEGLEDSTEAIVDIGVEDMVMLGGTPAIVSVKPIVPSTENLMQAPGAEFLHVAVQRLDEAIEAEIAVQYHISGVEIVTPQQLDPEQLAVPIVDAAGSPLAYVTWEGDRPGLQVVKDMAPGAAGAILAGLALLAWLLARLRRSSTELEASEAQAHYLAFHDTLTGLPNRALFEDRLDRALLTARRPNAMVALHAIDIDRFKNVNDTLGHAAGDELIRQVAGRLESVVRREDTVARLGGDELAVIQTDIAGDPEAEELAARLLDVMREPFDLSGERAHVSASIGIVLSTHPTGARDELLRKADIALYQAKGRGRNRYEMFTGDMDDLVKQRRLIERELREALEAGTQLSLVYQPLFAADSNTVLGAEALVRWDHPVHGRLPPEVSISVAEERALIEPLGEWVLREACEFAVRCNVPWVAVNVSPVQFRNERLAERVAEILKETRLPPERLQIEITESVLLDHSGTTKASLKALRDMGISIALDDFGTGYSSMSYLRTYAVDKLKIDRSFISQLGISPDCDAIVRAIVALARALKLQITAEGVETTAQRDHLTAIGCHELQGYLLSKPVSEVEFSRVLTGSAERFEERAG</sequence>
<dbReference type="SUPFAM" id="SSF141868">
    <property type="entry name" value="EAL domain-like"/>
    <property type="match status" value="1"/>
</dbReference>
<comment type="caution">
    <text evidence="4">The sequence shown here is derived from an EMBL/GenBank/DDBJ whole genome shotgun (WGS) entry which is preliminary data.</text>
</comment>
<gene>
    <name evidence="4" type="ORF">GCM10010862_26110</name>
</gene>
<dbReference type="InterPro" id="IPR007892">
    <property type="entry name" value="CHASE4"/>
</dbReference>
<dbReference type="CDD" id="cd01948">
    <property type="entry name" value="EAL"/>
    <property type="match status" value="1"/>
</dbReference>
<dbReference type="SUPFAM" id="SSF55073">
    <property type="entry name" value="Nucleotide cyclase"/>
    <property type="match status" value="1"/>
</dbReference>
<dbReference type="CDD" id="cd01949">
    <property type="entry name" value="GGDEF"/>
    <property type="match status" value="1"/>
</dbReference>
<keyword evidence="5" id="KW-1185">Reference proteome</keyword>
<dbReference type="PROSITE" id="PS50883">
    <property type="entry name" value="EAL"/>
    <property type="match status" value="1"/>
</dbReference>
<dbReference type="Pfam" id="PF00990">
    <property type="entry name" value="GGDEF"/>
    <property type="match status" value="1"/>
</dbReference>
<dbReference type="InterPro" id="IPR052155">
    <property type="entry name" value="Biofilm_reg_signaling"/>
</dbReference>
<dbReference type="InterPro" id="IPR029787">
    <property type="entry name" value="Nucleotide_cyclase"/>
</dbReference>
<reference evidence="5" key="1">
    <citation type="journal article" date="2019" name="Int. J. Syst. Evol. Microbiol.">
        <title>The Global Catalogue of Microorganisms (GCM) 10K type strain sequencing project: providing services to taxonomists for standard genome sequencing and annotation.</title>
        <authorList>
            <consortium name="The Broad Institute Genomics Platform"/>
            <consortium name="The Broad Institute Genome Sequencing Center for Infectious Disease"/>
            <person name="Wu L."/>
            <person name="Ma J."/>
        </authorList>
    </citation>
    <scope>NUCLEOTIDE SEQUENCE [LARGE SCALE GENOMIC DNA]</scope>
    <source>
        <strain evidence="5">NBRC 112416</strain>
    </source>
</reference>
<dbReference type="InterPro" id="IPR035919">
    <property type="entry name" value="EAL_sf"/>
</dbReference>
<proteinExistence type="predicted"/>
<dbReference type="InterPro" id="IPR043128">
    <property type="entry name" value="Rev_trsase/Diguanyl_cyclase"/>
</dbReference>
<dbReference type="InterPro" id="IPR001633">
    <property type="entry name" value="EAL_dom"/>
</dbReference>
<dbReference type="InterPro" id="IPR000160">
    <property type="entry name" value="GGDEF_dom"/>
</dbReference>
<feature type="chain" id="PRO_5046692046" evidence="1">
    <location>
        <begin position="19"/>
        <end position="716"/>
    </location>
</feature>
<feature type="signal peptide" evidence="1">
    <location>
        <begin position="1"/>
        <end position="18"/>
    </location>
</feature>
<dbReference type="SMART" id="SM00267">
    <property type="entry name" value="GGDEF"/>
    <property type="match status" value="1"/>
</dbReference>
<dbReference type="Pfam" id="PF00563">
    <property type="entry name" value="EAL"/>
    <property type="match status" value="1"/>
</dbReference>
<feature type="domain" description="EAL" evidence="2">
    <location>
        <begin position="458"/>
        <end position="708"/>
    </location>
</feature>
<organism evidence="4 5">
    <name type="scientific">Devosia nitrariae</name>
    <dbReference type="NCBI Taxonomy" id="2071872"/>
    <lineage>
        <taxon>Bacteria</taxon>
        <taxon>Pseudomonadati</taxon>
        <taxon>Pseudomonadota</taxon>
        <taxon>Alphaproteobacteria</taxon>
        <taxon>Hyphomicrobiales</taxon>
        <taxon>Devosiaceae</taxon>
        <taxon>Devosia</taxon>
    </lineage>
</organism>
<evidence type="ECO:0000313" key="4">
    <source>
        <dbReference type="EMBL" id="GLQ55352.1"/>
    </source>
</evidence>
<evidence type="ECO:0000256" key="1">
    <source>
        <dbReference type="SAM" id="SignalP"/>
    </source>
</evidence>
<dbReference type="SMART" id="SM00052">
    <property type="entry name" value="EAL"/>
    <property type="match status" value="1"/>
</dbReference>
<dbReference type="Gene3D" id="3.20.20.450">
    <property type="entry name" value="EAL domain"/>
    <property type="match status" value="1"/>
</dbReference>
<evidence type="ECO:0000313" key="5">
    <source>
        <dbReference type="Proteomes" id="UP001156691"/>
    </source>
</evidence>
<dbReference type="NCBIfam" id="TIGR00254">
    <property type="entry name" value="GGDEF"/>
    <property type="match status" value="1"/>
</dbReference>
<keyword evidence="1" id="KW-0732">Signal</keyword>